<evidence type="ECO:0000256" key="1">
    <source>
        <dbReference type="ARBA" id="ARBA00010229"/>
    </source>
</evidence>
<dbReference type="PANTHER" id="PTHR16650:SF6">
    <property type="entry name" value="GH21622P"/>
    <property type="match status" value="1"/>
</dbReference>
<feature type="region of interest" description="Disordered" evidence="4">
    <location>
        <begin position="249"/>
        <end position="364"/>
    </location>
</feature>
<feature type="region of interest" description="Disordered" evidence="4">
    <location>
        <begin position="399"/>
        <end position="438"/>
    </location>
</feature>
<accession>A0A6I8TU71</accession>
<evidence type="ECO:0000313" key="5">
    <source>
        <dbReference type="EnsemblMetazoa" id="AAEL018303-PB"/>
    </source>
</evidence>
<feature type="compositionally biased region" description="Basic and acidic residues" evidence="4">
    <location>
        <begin position="500"/>
        <end position="509"/>
    </location>
</feature>
<feature type="compositionally biased region" description="Basic residues" evidence="4">
    <location>
        <begin position="333"/>
        <end position="342"/>
    </location>
</feature>
<organism evidence="5 6">
    <name type="scientific">Aedes aegypti</name>
    <name type="common">Yellowfever mosquito</name>
    <name type="synonym">Culex aegypti</name>
    <dbReference type="NCBI Taxonomy" id="7159"/>
    <lineage>
        <taxon>Eukaryota</taxon>
        <taxon>Metazoa</taxon>
        <taxon>Ecdysozoa</taxon>
        <taxon>Arthropoda</taxon>
        <taxon>Hexapoda</taxon>
        <taxon>Insecta</taxon>
        <taxon>Pterygota</taxon>
        <taxon>Neoptera</taxon>
        <taxon>Endopterygota</taxon>
        <taxon>Diptera</taxon>
        <taxon>Nematocera</taxon>
        <taxon>Culicoidea</taxon>
        <taxon>Culicidae</taxon>
        <taxon>Culicinae</taxon>
        <taxon>Aedini</taxon>
        <taxon>Aedes</taxon>
        <taxon>Stegomyia</taxon>
    </lineage>
</organism>
<name>A0A6I8TU71_AEDAE</name>
<dbReference type="GO" id="GO:0042073">
    <property type="term" value="P:intraciliary transport"/>
    <property type="evidence" value="ECO:0007669"/>
    <property type="project" value="TreeGrafter"/>
</dbReference>
<dbReference type="PANTHER" id="PTHR16650">
    <property type="entry name" value="C21ORF13-RELATED"/>
    <property type="match status" value="1"/>
</dbReference>
<keyword evidence="2 3" id="KW-0175">Coiled coil</keyword>
<feature type="coiled-coil region" evidence="3">
    <location>
        <begin position="61"/>
        <end position="187"/>
    </location>
</feature>
<dbReference type="GO" id="GO:0005930">
    <property type="term" value="C:axoneme"/>
    <property type="evidence" value="ECO:0007669"/>
    <property type="project" value="TreeGrafter"/>
</dbReference>
<dbReference type="FunCoup" id="A0A6I8TU71">
    <property type="interactions" value="1"/>
</dbReference>
<keyword evidence="6" id="KW-1185">Reference proteome</keyword>
<dbReference type="OrthoDB" id="2123794at2759"/>
<gene>
    <name evidence="5" type="primary">5578490</name>
</gene>
<feature type="compositionally biased region" description="Acidic residues" evidence="4">
    <location>
        <begin position="421"/>
        <end position="430"/>
    </location>
</feature>
<evidence type="ECO:0000256" key="2">
    <source>
        <dbReference type="ARBA" id="ARBA00023054"/>
    </source>
</evidence>
<proteinExistence type="inferred from homology"/>
<feature type="compositionally biased region" description="Polar residues" evidence="4">
    <location>
        <begin position="258"/>
        <end position="269"/>
    </location>
</feature>
<evidence type="ECO:0000256" key="4">
    <source>
        <dbReference type="SAM" id="MobiDB-lite"/>
    </source>
</evidence>
<feature type="compositionally biased region" description="Low complexity" evidence="4">
    <location>
        <begin position="481"/>
        <end position="499"/>
    </location>
</feature>
<comment type="similarity">
    <text evidence="1">Belongs to the LCA5 family.</text>
</comment>
<dbReference type="AlphaFoldDB" id="A0A6I8TU71"/>
<reference evidence="5 6" key="1">
    <citation type="submission" date="2017-06" db="EMBL/GenBank/DDBJ databases">
        <title>Aedes aegypti genome working group (AGWG) sequencing and assembly.</title>
        <authorList>
            <consortium name="Aedes aegypti Genome Working Group (AGWG)"/>
            <person name="Matthews B.J."/>
        </authorList>
    </citation>
    <scope>NUCLEOTIDE SEQUENCE [LARGE SCALE GENOMIC DNA]</scope>
    <source>
        <strain evidence="5 6">LVP_AGWG</strain>
    </source>
</reference>
<evidence type="ECO:0000256" key="3">
    <source>
        <dbReference type="SAM" id="Coils"/>
    </source>
</evidence>
<dbReference type="EnsemblMetazoa" id="AAEL018303-RB">
    <property type="protein sequence ID" value="AAEL018303-PB"/>
    <property type="gene ID" value="AAEL018303"/>
</dbReference>
<dbReference type="Proteomes" id="UP000008820">
    <property type="component" value="Chromosome 2"/>
</dbReference>
<protein>
    <submittedName>
        <fullName evidence="5">Uncharacterized protein</fullName>
    </submittedName>
</protein>
<feature type="compositionally biased region" description="Basic and acidic residues" evidence="4">
    <location>
        <begin position="291"/>
        <end position="306"/>
    </location>
</feature>
<dbReference type="Pfam" id="PF15619">
    <property type="entry name" value="Lebercilin"/>
    <property type="match status" value="1"/>
</dbReference>
<evidence type="ECO:0000313" key="6">
    <source>
        <dbReference type="Proteomes" id="UP000008820"/>
    </source>
</evidence>
<dbReference type="InterPro" id="IPR028933">
    <property type="entry name" value="Lebercilin_dom"/>
</dbReference>
<feature type="region of interest" description="Disordered" evidence="4">
    <location>
        <begin position="460"/>
        <end position="509"/>
    </location>
</feature>
<sequence>MSSSMRSSISMRSMESLYSNKSSNFSALHRRKAAAARQPAIVIASSSDVRHRVMSARMLRFKQLQNQLEVAHHQIAELTKDNRLLRALQKRQDSALSKYENSNAELPKLLHSHAEEIRTYQTKYRNLQNQNKELLNKLKQKDAHILTISDQNKHLIQLNKDKHLEERERLAERVRDLEARLIEKDNDNKLLVRRLQLESKNFKGQLQHEVLKQREIAQKLERAHHEIQRLNSVIEIYEKRTPSTLLKNSYLMKPPKPTSGQLIRLSNGSPVKPNYLQNPAEPAPVTNMEIAPKKQPEELGDGDHKSLNVSPKMLKPLGTMEDPTPAVTPAKSSKSKKRHPIPRVREVQENADDENNEKDEEHQFDESFCKEFNQYALQTETEFDEAIEHELSKLKNEIEADGSSSNLLRRKKQHFVTTEVSYEDDYEADSSPEKNRGKATDLFEHKLHISELEEQIRNMGGPLLNGGLRKDKSHQNGKKVSSPGDTDADSSTSTSVSRDSSSKEFESMKREIRESIMKKECLLDTFCDEINGKDEQIKINNGRSKDSQRRNQIDARKKKNLLEALKAIDGDSFDK</sequence>
<dbReference type="InParanoid" id="A0A6I8TU71"/>
<reference evidence="5" key="2">
    <citation type="submission" date="2020-05" db="UniProtKB">
        <authorList>
            <consortium name="EnsemblMetazoa"/>
        </authorList>
    </citation>
    <scope>IDENTIFICATION</scope>
    <source>
        <strain evidence="5">LVP_AGWG</strain>
    </source>
</reference>
<feature type="compositionally biased region" description="Acidic residues" evidence="4">
    <location>
        <begin position="349"/>
        <end position="358"/>
    </location>
</feature>
<dbReference type="InterPro" id="IPR026188">
    <property type="entry name" value="Lebercilin-like"/>
</dbReference>